<evidence type="ECO:0000256" key="2">
    <source>
        <dbReference type="SAM" id="SignalP"/>
    </source>
</evidence>
<feature type="non-terminal residue" evidence="4">
    <location>
        <position position="534"/>
    </location>
</feature>
<protein>
    <submittedName>
        <fullName evidence="4">Integumentary mucin C.1</fullName>
    </submittedName>
</protein>
<dbReference type="RefSeq" id="XP_012936091.1">
    <property type="nucleotide sequence ID" value="XM_013080637.1"/>
</dbReference>
<name>A0ABM0ZWR1_APLCA</name>
<reference evidence="4" key="1">
    <citation type="submission" date="2025-08" db="UniProtKB">
        <authorList>
            <consortium name="RefSeq"/>
        </authorList>
    </citation>
    <scope>IDENTIFICATION</scope>
</reference>
<evidence type="ECO:0000313" key="3">
    <source>
        <dbReference type="Proteomes" id="UP000694888"/>
    </source>
</evidence>
<gene>
    <name evidence="4" type="primary">LOC101859695</name>
</gene>
<organism evidence="3 4">
    <name type="scientific">Aplysia californica</name>
    <name type="common">California sea hare</name>
    <dbReference type="NCBI Taxonomy" id="6500"/>
    <lineage>
        <taxon>Eukaryota</taxon>
        <taxon>Metazoa</taxon>
        <taxon>Spiralia</taxon>
        <taxon>Lophotrochozoa</taxon>
        <taxon>Mollusca</taxon>
        <taxon>Gastropoda</taxon>
        <taxon>Heterobranchia</taxon>
        <taxon>Euthyneura</taxon>
        <taxon>Tectipleura</taxon>
        <taxon>Aplysiida</taxon>
        <taxon>Aplysioidea</taxon>
        <taxon>Aplysiidae</taxon>
        <taxon>Aplysia</taxon>
    </lineage>
</organism>
<proteinExistence type="predicted"/>
<feature type="region of interest" description="Disordered" evidence="1">
    <location>
        <begin position="350"/>
        <end position="376"/>
    </location>
</feature>
<feature type="signal peptide" evidence="2">
    <location>
        <begin position="1"/>
        <end position="19"/>
    </location>
</feature>
<feature type="compositionally biased region" description="Low complexity" evidence="1">
    <location>
        <begin position="152"/>
        <end position="172"/>
    </location>
</feature>
<feature type="region of interest" description="Disordered" evidence="1">
    <location>
        <begin position="499"/>
        <end position="534"/>
    </location>
</feature>
<dbReference type="GeneID" id="101859695"/>
<keyword evidence="2" id="KW-0732">Signal</keyword>
<feature type="compositionally biased region" description="Pro residues" evidence="1">
    <location>
        <begin position="173"/>
        <end position="183"/>
    </location>
</feature>
<evidence type="ECO:0000313" key="4">
    <source>
        <dbReference type="RefSeq" id="XP_012936091.1"/>
    </source>
</evidence>
<sequence>MRLRQLLLPILLCLSAASAHDPRCCAQIDECETNEANDECVCGSLKSSLSCRLFVVKSGVQRATRAIVDTLRSRLDLNQIVRAKPVAFYSHSIHKRQASFSAQASCCDGSNIIATTLGCVIVAGECKCPASAQASLPECSAAAPTTAPPTAAPTTAAPTAAPTTAAPTTAAPTVPPTTAPPTTAPTAAPTTAAPTTTAPTTAAPTTAAPTTAAPTTAAPTTAAPTTAAPTAAPPAATTTASSRKGSTFIGKTSCCDPSQNFRDYATGMAYCSLEGGDCVCQNVPEASECLQPPIPDGYVSSLSSCCDPTPPTLDQLIAKLQGQCIIQAFTKRCVCRSFVQSTCGLPATTGAPTTPGSTTPTTTTTPATTTPEPTTTPVPTFYQTVPACCDPTNTPDYFIARTLGCVLNDGKCMCREDQAPTQCAPYSGPTPYKGSRECCDLLYAINSQKPTTYFMVQNQGCRPPVPDDGKTCDCPDPADLALQGKTVLTTCPKVVETTTTTTTPVPTTTTTTTPEPTTTTTTTPEPTTTTTTTT</sequence>
<evidence type="ECO:0000256" key="1">
    <source>
        <dbReference type="SAM" id="MobiDB-lite"/>
    </source>
</evidence>
<feature type="compositionally biased region" description="Low complexity" evidence="1">
    <location>
        <begin position="184"/>
        <end position="240"/>
    </location>
</feature>
<dbReference type="Proteomes" id="UP000694888">
    <property type="component" value="Unplaced"/>
</dbReference>
<keyword evidence="3" id="KW-1185">Reference proteome</keyword>
<feature type="chain" id="PRO_5047321145" evidence="2">
    <location>
        <begin position="20"/>
        <end position="534"/>
    </location>
</feature>
<accession>A0ABM0ZWR1</accession>
<feature type="region of interest" description="Disordered" evidence="1">
    <location>
        <begin position="141"/>
        <end position="248"/>
    </location>
</feature>